<dbReference type="InterPro" id="IPR002543">
    <property type="entry name" value="FtsK_dom"/>
</dbReference>
<sequence>MDEIAYSWVRACEGAGLTREVQTVTGPTVIVPALVHIVLGPPRVLTVRLQPGMTVQDVRSLAARIAPHMHAHGLRVEPRGTGEWAVVTLLDADPLALTVPMSYRDDGRTLLGRLDTGTDLVQDMRKEAHTIVQGVTRSGKSVWTYSLLAQLCREPDVLVTGSDPTGLLWRPFVGSRHAKHQVSGLDSIDQHEKLLLRLVDEMDQRIRDLPADRDSLAITPDVPLLVVVLEELAGLYRAADAANKDQGKRIRALIGRLLAEGAKAGVRVLILVQRAEAAVVGAFERAMCSTRISFRTDNRASVELLHPGADPLIADQHTTALPGIGLVSTPGRSLSRMRAPFFGSYSDYAAAIRSAA</sequence>
<evidence type="ECO:0000313" key="6">
    <source>
        <dbReference type="Proteomes" id="UP000694287"/>
    </source>
</evidence>
<keyword evidence="1 3" id="KW-0547">Nucleotide-binding</keyword>
<evidence type="ECO:0000259" key="4">
    <source>
        <dbReference type="PROSITE" id="PS50901"/>
    </source>
</evidence>
<protein>
    <recommendedName>
        <fullName evidence="4">FtsK domain-containing protein</fullName>
    </recommendedName>
</protein>
<organism evidence="5 6">
    <name type="scientific">Pseudonocardia abyssalis</name>
    <dbReference type="NCBI Taxonomy" id="2792008"/>
    <lineage>
        <taxon>Bacteria</taxon>
        <taxon>Bacillati</taxon>
        <taxon>Actinomycetota</taxon>
        <taxon>Actinomycetes</taxon>
        <taxon>Pseudonocardiales</taxon>
        <taxon>Pseudonocardiaceae</taxon>
        <taxon>Pseudonocardia</taxon>
    </lineage>
</organism>
<comment type="caution">
    <text evidence="5">The sequence shown here is derived from an EMBL/GenBank/DDBJ whole genome shotgun (WGS) entry which is preliminary data.</text>
</comment>
<dbReference type="Proteomes" id="UP000694287">
    <property type="component" value="Unassembled WGS sequence"/>
</dbReference>
<accession>A0ABS6UY62</accession>
<evidence type="ECO:0000256" key="2">
    <source>
        <dbReference type="ARBA" id="ARBA00022840"/>
    </source>
</evidence>
<keyword evidence="2 3" id="KW-0067">ATP-binding</keyword>
<feature type="domain" description="FtsK" evidence="4">
    <location>
        <begin position="117"/>
        <end position="303"/>
    </location>
</feature>
<feature type="binding site" evidence="3">
    <location>
        <begin position="134"/>
        <end position="141"/>
    </location>
    <ligand>
        <name>ATP</name>
        <dbReference type="ChEBI" id="CHEBI:30616"/>
    </ligand>
</feature>
<evidence type="ECO:0000313" key="5">
    <source>
        <dbReference type="EMBL" id="MBW0136931.1"/>
    </source>
</evidence>
<dbReference type="EMBL" id="JADQDK010000001">
    <property type="protein sequence ID" value="MBW0136931.1"/>
    <property type="molecule type" value="Genomic_DNA"/>
</dbReference>
<gene>
    <name evidence="5" type="ORF">I4I81_22065</name>
</gene>
<dbReference type="PANTHER" id="PTHR22683">
    <property type="entry name" value="SPORULATION PROTEIN RELATED"/>
    <property type="match status" value="1"/>
</dbReference>
<evidence type="ECO:0000256" key="3">
    <source>
        <dbReference type="PROSITE-ProRule" id="PRU00289"/>
    </source>
</evidence>
<dbReference type="InterPro" id="IPR050206">
    <property type="entry name" value="FtsK/SpoIIIE/SftA"/>
</dbReference>
<dbReference type="PROSITE" id="PS50901">
    <property type="entry name" value="FTSK"/>
    <property type="match status" value="1"/>
</dbReference>
<reference evidence="5 6" key="1">
    <citation type="submission" date="2020-11" db="EMBL/GenBank/DDBJ databases">
        <title>Pseudonocardia abyssalis sp. nov. and Pseudonocardia oceani sp. nov., description and phylogenomic analysis of two novel actinomycetes isolated from the deep Southern Ocean.</title>
        <authorList>
            <person name="Parra J."/>
        </authorList>
    </citation>
    <scope>NUCLEOTIDE SEQUENCE [LARGE SCALE GENOMIC DNA]</scope>
    <source>
        <strain evidence="5 6">KRD-168</strain>
    </source>
</reference>
<evidence type="ECO:0000256" key="1">
    <source>
        <dbReference type="ARBA" id="ARBA00022741"/>
    </source>
</evidence>
<keyword evidence="6" id="KW-1185">Reference proteome</keyword>
<name>A0ABS6UY62_9PSEU</name>
<dbReference type="PANTHER" id="PTHR22683:SF41">
    <property type="entry name" value="DNA TRANSLOCASE FTSK"/>
    <property type="match status" value="1"/>
</dbReference>
<dbReference type="RefSeq" id="WP_218601904.1">
    <property type="nucleotide sequence ID" value="NZ_JADQDJ010000039.1"/>
</dbReference>
<proteinExistence type="predicted"/>